<proteinExistence type="predicted"/>
<organism evidence="1">
    <name type="scientific">Trypanosoma congolense (strain IL3000)</name>
    <dbReference type="NCBI Taxonomy" id="1068625"/>
    <lineage>
        <taxon>Eukaryota</taxon>
        <taxon>Discoba</taxon>
        <taxon>Euglenozoa</taxon>
        <taxon>Kinetoplastea</taxon>
        <taxon>Metakinetoplastina</taxon>
        <taxon>Trypanosomatida</taxon>
        <taxon>Trypanosomatidae</taxon>
        <taxon>Trypanosoma</taxon>
        <taxon>Nannomonas</taxon>
    </lineage>
</organism>
<accession>G0USK6</accession>
<gene>
    <name evidence="1" type="ORF">TCIL3000_8_5960</name>
</gene>
<dbReference type="EMBL" id="HE575321">
    <property type="protein sequence ID" value="CCC92369.1"/>
    <property type="molecule type" value="Genomic_DNA"/>
</dbReference>
<sequence length="316" mass="34941">MVWLWSSTKTKDGTVTREEAEKALAAIFSPSHTALKNGDPNGEELLHRPLEGGRLCTASEPGTAISPTPNVSVFSRAYWRGCGAAAPPKDNQLEQEKPIPLSAIPPCPIAGYSLGPHGLIDNIADPPRTLTIQDVRSLIAEMSSIEQRAKYEVDTQLPDQVHGRGQRGVELIINPCLYLCGLYLILWKTPRLYFGASPRGSALFTRTLKMLRWHLPEVEKERLARKYRRALQATNARVTLAFLTGIFVITVAATTHPPADVMNMGPDIDIGKQSVSFQHHSEMVLRWLWLVYYHHPAYKSLAKATCTPLALEDAGS</sequence>
<dbReference type="AlphaFoldDB" id="G0USK6"/>
<reference evidence="1" key="1">
    <citation type="journal article" date="2012" name="Proc. Natl. Acad. Sci. U.S.A.">
        <title>Antigenic diversity is generated by distinct evolutionary mechanisms in African trypanosome species.</title>
        <authorList>
            <person name="Jackson A.P."/>
            <person name="Berry A."/>
            <person name="Aslett M."/>
            <person name="Allison H.C."/>
            <person name="Burton P."/>
            <person name="Vavrova-Anderson J."/>
            <person name="Brown R."/>
            <person name="Browne H."/>
            <person name="Corton N."/>
            <person name="Hauser H."/>
            <person name="Gamble J."/>
            <person name="Gilderthorp R."/>
            <person name="Marcello L."/>
            <person name="McQuillan J."/>
            <person name="Otto T.D."/>
            <person name="Quail M.A."/>
            <person name="Sanders M.J."/>
            <person name="van Tonder A."/>
            <person name="Ginger M.L."/>
            <person name="Field M.C."/>
            <person name="Barry J.D."/>
            <person name="Hertz-Fowler C."/>
            <person name="Berriman M."/>
        </authorList>
    </citation>
    <scope>NUCLEOTIDE SEQUENCE</scope>
    <source>
        <strain evidence="1">IL3000</strain>
    </source>
</reference>
<protein>
    <submittedName>
        <fullName evidence="1">Uncharacterized protein</fullName>
    </submittedName>
</protein>
<dbReference type="VEuPathDB" id="TriTrypDB:TcIL3000_8_5960"/>
<name>G0USK6_TRYCI</name>
<evidence type="ECO:0000313" key="1">
    <source>
        <dbReference type="EMBL" id="CCC92369.1"/>
    </source>
</evidence>